<name>A0A0H3ZLI5_9VIBR</name>
<reference evidence="1" key="1">
    <citation type="journal article" date="2015" name="MBio">
        <title>Eco-Evolutionary Dynamics of Episomes among Ecologically Cohesive Bacterial Populations.</title>
        <authorList>
            <person name="Xue H."/>
            <person name="Cordero O.X."/>
            <person name="Camas F.M."/>
            <person name="Trimble W."/>
            <person name="Meyer F."/>
            <person name="Guglielmini J."/>
            <person name="Rocha E.P."/>
            <person name="Polz M.F."/>
        </authorList>
    </citation>
    <scope>NUCLEOTIDE SEQUENCE</scope>
    <source>
        <strain evidence="1">FF_61</strain>
    </source>
</reference>
<dbReference type="EMBL" id="KP795522">
    <property type="protein sequence ID" value="AKN37023.1"/>
    <property type="molecule type" value="Genomic_DNA"/>
</dbReference>
<protein>
    <submittedName>
        <fullName evidence="1">Uncharacterized protein</fullName>
    </submittedName>
</protein>
<proteinExistence type="predicted"/>
<organism evidence="1">
    <name type="scientific">Vibrio cyclitrophicus</name>
    <dbReference type="NCBI Taxonomy" id="47951"/>
    <lineage>
        <taxon>Bacteria</taxon>
        <taxon>Pseudomonadati</taxon>
        <taxon>Pseudomonadota</taxon>
        <taxon>Gammaproteobacteria</taxon>
        <taxon>Vibrionales</taxon>
        <taxon>Vibrionaceae</taxon>
        <taxon>Vibrio</taxon>
    </lineage>
</organism>
<sequence length="264" mass="29901">MTLSFKFVTDCKKEHGELVSEAHVKYAPLIKYRTTQHATSKNIYEASNKKEADSFKQHADRVTELNQHIIDATGKRLWKPIPLLRKNVDSVTIWESAAYGVSDVGHTAGEITERLKGELERYSATLHLTTKDLALIDELKRQIVTFSRLPSTEEFRLRSKASIDTIVNVRFTDGRDPERIRLNKSGLFLVPKELPCGGFAPIKYEKSKGNLSSGSVYALVEPYNYYFAKKGNLYRVKDAERIKKESEAYGVEGVINGDLRSKKA</sequence>
<evidence type="ECO:0000313" key="1">
    <source>
        <dbReference type="EMBL" id="AKN37023.1"/>
    </source>
</evidence>
<accession>A0A0H3ZLI5</accession>
<dbReference type="AlphaFoldDB" id="A0A0H3ZLI5"/>